<reference evidence="2 3" key="1">
    <citation type="submission" date="2015-07" db="EMBL/GenBank/DDBJ databases">
        <title>Comparative genomics of the Sigatoka disease complex on banana suggests a link between parallel evolutionary changes in Pseudocercospora fijiensis and Pseudocercospora eumusae and increased virulence on the banana host.</title>
        <authorList>
            <person name="Chang T.-C."/>
            <person name="Salvucci A."/>
            <person name="Crous P.W."/>
            <person name="Stergiopoulos I."/>
        </authorList>
    </citation>
    <scope>NUCLEOTIDE SEQUENCE [LARGE SCALE GENOMIC DNA]</scope>
    <source>
        <strain evidence="2 3">CBS 116634</strain>
    </source>
</reference>
<protein>
    <submittedName>
        <fullName evidence="2">Uncharacterized protein</fullName>
    </submittedName>
</protein>
<dbReference type="Proteomes" id="UP000073492">
    <property type="component" value="Unassembled WGS sequence"/>
</dbReference>
<accession>A0A139I2F8</accession>
<evidence type="ECO:0000313" key="2">
    <source>
        <dbReference type="EMBL" id="KXT08895.1"/>
    </source>
</evidence>
<dbReference type="AlphaFoldDB" id="A0A139I2F8"/>
<organism evidence="2 3">
    <name type="scientific">Pseudocercospora musae</name>
    <dbReference type="NCBI Taxonomy" id="113226"/>
    <lineage>
        <taxon>Eukaryota</taxon>
        <taxon>Fungi</taxon>
        <taxon>Dikarya</taxon>
        <taxon>Ascomycota</taxon>
        <taxon>Pezizomycotina</taxon>
        <taxon>Dothideomycetes</taxon>
        <taxon>Dothideomycetidae</taxon>
        <taxon>Mycosphaerellales</taxon>
        <taxon>Mycosphaerellaceae</taxon>
        <taxon>Pseudocercospora</taxon>
    </lineage>
</organism>
<feature type="region of interest" description="Disordered" evidence="1">
    <location>
        <begin position="64"/>
        <end position="87"/>
    </location>
</feature>
<dbReference type="EMBL" id="LFZO01000392">
    <property type="protein sequence ID" value="KXT08895.1"/>
    <property type="molecule type" value="Genomic_DNA"/>
</dbReference>
<evidence type="ECO:0000313" key="3">
    <source>
        <dbReference type="Proteomes" id="UP000073492"/>
    </source>
</evidence>
<proteinExistence type="predicted"/>
<comment type="caution">
    <text evidence="2">The sequence shown here is derived from an EMBL/GenBank/DDBJ whole genome shotgun (WGS) entry which is preliminary data.</text>
</comment>
<keyword evidence="3" id="KW-1185">Reference proteome</keyword>
<evidence type="ECO:0000256" key="1">
    <source>
        <dbReference type="SAM" id="MobiDB-lite"/>
    </source>
</evidence>
<feature type="compositionally biased region" description="Polar residues" evidence="1">
    <location>
        <begin position="64"/>
        <end position="74"/>
    </location>
</feature>
<gene>
    <name evidence="2" type="ORF">AC579_8461</name>
</gene>
<name>A0A139I2F8_9PEZI</name>
<sequence length="87" mass="9533">MHDRDLLMLMNLNGRERTLSALEELCSAVKPKLRVRQVHRPEQGELSLIDMTLDGIQSNTANQTGVANRVTTNDVDGHASNGVNGHA</sequence>
<dbReference type="OrthoDB" id="2410195at2759"/>